<evidence type="ECO:0000256" key="3">
    <source>
        <dbReference type="ARBA" id="ARBA00022729"/>
    </source>
</evidence>
<keyword evidence="4" id="KW-0106">Calcium</keyword>
<keyword evidence="7" id="KW-1185">Reference proteome</keyword>
<keyword evidence="2" id="KW-0964">Secreted</keyword>
<evidence type="ECO:0000256" key="5">
    <source>
        <dbReference type="SAM" id="SignalP"/>
    </source>
</evidence>
<keyword evidence="3 5" id="KW-0732">Signal</keyword>
<comment type="subcellular location">
    <subcellularLocation>
        <location evidence="1">Secreted</location>
    </subcellularLocation>
</comment>
<dbReference type="Proteomes" id="UP000603141">
    <property type="component" value="Unassembled WGS sequence"/>
</dbReference>
<protein>
    <submittedName>
        <fullName evidence="6">Uncharacterized protein</fullName>
    </submittedName>
</protein>
<name>A0A934S7J9_9BACT</name>
<dbReference type="Pfam" id="PF18884">
    <property type="entry name" value="TSP3_bac"/>
    <property type="match status" value="2"/>
</dbReference>
<evidence type="ECO:0000313" key="7">
    <source>
        <dbReference type="Proteomes" id="UP000603141"/>
    </source>
</evidence>
<evidence type="ECO:0000313" key="6">
    <source>
        <dbReference type="EMBL" id="MBK1882674.1"/>
    </source>
</evidence>
<reference evidence="6" key="1">
    <citation type="submission" date="2021-01" db="EMBL/GenBank/DDBJ databases">
        <title>Modified the classification status of verrucomicrobia.</title>
        <authorList>
            <person name="Feng X."/>
        </authorList>
    </citation>
    <scope>NUCLEOTIDE SEQUENCE</scope>
    <source>
        <strain evidence="6">KCTC 22041</strain>
    </source>
</reference>
<dbReference type="EMBL" id="JAENIJ010000013">
    <property type="protein sequence ID" value="MBK1882674.1"/>
    <property type="molecule type" value="Genomic_DNA"/>
</dbReference>
<evidence type="ECO:0000256" key="4">
    <source>
        <dbReference type="ARBA" id="ARBA00022837"/>
    </source>
</evidence>
<accession>A0A934S7J9</accession>
<organism evidence="6 7">
    <name type="scientific">Luteolibacter pohnpeiensis</name>
    <dbReference type="NCBI Taxonomy" id="454153"/>
    <lineage>
        <taxon>Bacteria</taxon>
        <taxon>Pseudomonadati</taxon>
        <taxon>Verrucomicrobiota</taxon>
        <taxon>Verrucomicrobiia</taxon>
        <taxon>Verrucomicrobiales</taxon>
        <taxon>Verrucomicrobiaceae</taxon>
        <taxon>Luteolibacter</taxon>
    </lineage>
</organism>
<sequence length="238" mass="25651">MTLKLILIAALASCSSVAASGIPYRIELSPTGSKSVFVTVSIPQGATARRLSHNGRVDPALALMKWGPLDPTRVHAISFLLEGGSGNLTVTSSPVENAAVTTIPVREDTDNDGVPDDFEQQHQLHIGNDDSAEDPDGDGFTNRDEAFLGTDPNRADDVLKVSSSEYSIADEAFIFHLPAKFASIPLIVETSPTLDNALWRSVDAEMEIIGDEAIFEVKGGLANTRQFFRVRPDLTEEE</sequence>
<dbReference type="InterPro" id="IPR059100">
    <property type="entry name" value="TSP3_bac"/>
</dbReference>
<dbReference type="AlphaFoldDB" id="A0A934S7J9"/>
<evidence type="ECO:0000256" key="2">
    <source>
        <dbReference type="ARBA" id="ARBA00022525"/>
    </source>
</evidence>
<feature type="signal peptide" evidence="5">
    <location>
        <begin position="1"/>
        <end position="18"/>
    </location>
</feature>
<evidence type="ECO:0000256" key="1">
    <source>
        <dbReference type="ARBA" id="ARBA00004613"/>
    </source>
</evidence>
<feature type="chain" id="PRO_5037081802" evidence="5">
    <location>
        <begin position="19"/>
        <end position="238"/>
    </location>
</feature>
<comment type="caution">
    <text evidence="6">The sequence shown here is derived from an EMBL/GenBank/DDBJ whole genome shotgun (WGS) entry which is preliminary data.</text>
</comment>
<dbReference type="RefSeq" id="WP_200270038.1">
    <property type="nucleotide sequence ID" value="NZ_JAENIJ010000013.1"/>
</dbReference>
<gene>
    <name evidence="6" type="ORF">JIN85_09615</name>
</gene>
<proteinExistence type="predicted"/>